<name>A0A9P5GYJ5_9HYPO</name>
<feature type="signal peptide" evidence="2">
    <location>
        <begin position="1"/>
        <end position="23"/>
    </location>
</feature>
<dbReference type="Proteomes" id="UP000722485">
    <property type="component" value="Unassembled WGS sequence"/>
</dbReference>
<sequence length="195" mass="20837">MRSSSAFFVLPMSLLALVSHAAADNSAPTAIKKLAPNSNEKLLAEHLAFAAIPLLSPRDAAAAAAAISFLDERGETVGGITRYRPAFARHFEDAEYNVLRRAAEALALLQRREACPDASATSLAAPTECHAGEGLVLALPVQQAALRNLAVDAVSRDTCARAPACLRNAHQHYHHHHGPNLYPRASRDDHHGGVF</sequence>
<keyword evidence="4" id="KW-1185">Reference proteome</keyword>
<organism evidence="3 4">
    <name type="scientific">Cylindrodendrum hubeiense</name>
    <dbReference type="NCBI Taxonomy" id="595255"/>
    <lineage>
        <taxon>Eukaryota</taxon>
        <taxon>Fungi</taxon>
        <taxon>Dikarya</taxon>
        <taxon>Ascomycota</taxon>
        <taxon>Pezizomycotina</taxon>
        <taxon>Sordariomycetes</taxon>
        <taxon>Hypocreomycetidae</taxon>
        <taxon>Hypocreales</taxon>
        <taxon>Nectriaceae</taxon>
        <taxon>Cylindrodendrum</taxon>
    </lineage>
</organism>
<feature type="compositionally biased region" description="Basic and acidic residues" evidence="1">
    <location>
        <begin position="185"/>
        <end position="195"/>
    </location>
</feature>
<dbReference type="AlphaFoldDB" id="A0A9P5GYJ5"/>
<dbReference type="EMBL" id="JAANBB010000595">
    <property type="protein sequence ID" value="KAF7538448.1"/>
    <property type="molecule type" value="Genomic_DNA"/>
</dbReference>
<gene>
    <name evidence="3" type="ORF">G7Z17_g12622</name>
</gene>
<protein>
    <submittedName>
        <fullName evidence="3">Uncharacterized protein</fullName>
    </submittedName>
</protein>
<reference evidence="3" key="1">
    <citation type="submission" date="2020-03" db="EMBL/GenBank/DDBJ databases">
        <title>Draft Genome Sequence of Cylindrodendrum hubeiense.</title>
        <authorList>
            <person name="Buettner E."/>
            <person name="Kellner H."/>
        </authorList>
    </citation>
    <scope>NUCLEOTIDE SEQUENCE</scope>
    <source>
        <strain evidence="3">IHI 201604</strain>
    </source>
</reference>
<evidence type="ECO:0000256" key="1">
    <source>
        <dbReference type="SAM" id="MobiDB-lite"/>
    </source>
</evidence>
<keyword evidence="2" id="KW-0732">Signal</keyword>
<evidence type="ECO:0000313" key="3">
    <source>
        <dbReference type="EMBL" id="KAF7538448.1"/>
    </source>
</evidence>
<proteinExistence type="predicted"/>
<accession>A0A9P5GYJ5</accession>
<dbReference type="OrthoDB" id="2426396at2759"/>
<feature type="region of interest" description="Disordered" evidence="1">
    <location>
        <begin position="176"/>
        <end position="195"/>
    </location>
</feature>
<feature type="chain" id="PRO_5040328491" evidence="2">
    <location>
        <begin position="24"/>
        <end position="195"/>
    </location>
</feature>
<evidence type="ECO:0000313" key="4">
    <source>
        <dbReference type="Proteomes" id="UP000722485"/>
    </source>
</evidence>
<comment type="caution">
    <text evidence="3">The sequence shown here is derived from an EMBL/GenBank/DDBJ whole genome shotgun (WGS) entry which is preliminary data.</text>
</comment>
<evidence type="ECO:0000256" key="2">
    <source>
        <dbReference type="SAM" id="SignalP"/>
    </source>
</evidence>